<evidence type="ECO:0000313" key="2">
    <source>
        <dbReference type="Proteomes" id="UP001303046"/>
    </source>
</evidence>
<dbReference type="Proteomes" id="UP001303046">
    <property type="component" value="Unassembled WGS sequence"/>
</dbReference>
<accession>A0ABR1DNV2</accession>
<name>A0ABR1DNV2_NECAM</name>
<reference evidence="1 2" key="1">
    <citation type="submission" date="2023-08" db="EMBL/GenBank/DDBJ databases">
        <title>A Necator americanus chromosomal reference genome.</title>
        <authorList>
            <person name="Ilik V."/>
            <person name="Petrzelkova K.J."/>
            <person name="Pardy F."/>
            <person name="Fuh T."/>
            <person name="Niatou-Singa F.S."/>
            <person name="Gouil Q."/>
            <person name="Baker L."/>
            <person name="Ritchie M.E."/>
            <person name="Jex A.R."/>
            <person name="Gazzola D."/>
            <person name="Li H."/>
            <person name="Toshio Fujiwara R."/>
            <person name="Zhan B."/>
            <person name="Aroian R.V."/>
            <person name="Pafco B."/>
            <person name="Schwarz E.M."/>
        </authorList>
    </citation>
    <scope>NUCLEOTIDE SEQUENCE [LARGE SCALE GENOMIC DNA]</scope>
    <source>
        <strain evidence="1 2">Aroian</strain>
        <tissue evidence="1">Whole animal</tissue>
    </source>
</reference>
<evidence type="ECO:0000313" key="1">
    <source>
        <dbReference type="EMBL" id="KAK6752117.1"/>
    </source>
</evidence>
<protein>
    <submittedName>
        <fullName evidence="1">Uncharacterized protein</fullName>
    </submittedName>
</protein>
<sequence length="125" mass="14483">MSLILLYTTPVGTEAVMWALDGQGFLTQYTKVHRELYSNFTTRILPFYKNITVNVKRELRHGDKILLEIFTATLENAVRKLEWNDMEVKVDGRQLHHLRIADDIVLITSSISQGERIPTEFDETC</sequence>
<organism evidence="1 2">
    <name type="scientific">Necator americanus</name>
    <name type="common">Human hookworm</name>
    <dbReference type="NCBI Taxonomy" id="51031"/>
    <lineage>
        <taxon>Eukaryota</taxon>
        <taxon>Metazoa</taxon>
        <taxon>Ecdysozoa</taxon>
        <taxon>Nematoda</taxon>
        <taxon>Chromadorea</taxon>
        <taxon>Rhabditida</taxon>
        <taxon>Rhabditina</taxon>
        <taxon>Rhabditomorpha</taxon>
        <taxon>Strongyloidea</taxon>
        <taxon>Ancylostomatidae</taxon>
        <taxon>Bunostominae</taxon>
        <taxon>Necator</taxon>
    </lineage>
</organism>
<keyword evidence="2" id="KW-1185">Reference proteome</keyword>
<dbReference type="EMBL" id="JAVFWL010000004">
    <property type="protein sequence ID" value="KAK6752117.1"/>
    <property type="molecule type" value="Genomic_DNA"/>
</dbReference>
<gene>
    <name evidence="1" type="primary">Necator_chrIV.g16796</name>
    <name evidence="1" type="ORF">RB195_003499</name>
</gene>
<proteinExistence type="predicted"/>
<comment type="caution">
    <text evidence="1">The sequence shown here is derived from an EMBL/GenBank/DDBJ whole genome shotgun (WGS) entry which is preliminary data.</text>
</comment>